<keyword evidence="3" id="KW-1185">Reference proteome</keyword>
<dbReference type="Proteomes" id="UP000184231">
    <property type="component" value="Unassembled WGS sequence"/>
</dbReference>
<protein>
    <recommendedName>
        <fullName evidence="4">Fimbrillin-like</fullName>
    </recommendedName>
</protein>
<evidence type="ECO:0000256" key="1">
    <source>
        <dbReference type="SAM" id="SignalP"/>
    </source>
</evidence>
<dbReference type="STRING" id="558155.SAMN04487911_11087"/>
<gene>
    <name evidence="2" type="ORF">SAMN04487911_11087</name>
</gene>
<reference evidence="2 3" key="1">
    <citation type="submission" date="2016-11" db="EMBL/GenBank/DDBJ databases">
        <authorList>
            <person name="Jaros S."/>
            <person name="Januszkiewicz K."/>
            <person name="Wedrychowicz H."/>
        </authorList>
    </citation>
    <scope>NUCLEOTIDE SEQUENCE [LARGE SCALE GENOMIC DNA]</scope>
    <source>
        <strain evidence="2 3">CGMCC 1.8863</strain>
    </source>
</reference>
<sequence length="544" mass="59367">MKKLGCKLLLVAILLLAFSLPVACESPFEGMTAVLSNDFIDYRVGVQVIDANDQANNPYPANAEITLSGEAIDQGLIYATDGHSLSNKQGAAKLVNNSLTLAVKPYTDISDTSPLRFNVKAQAPNYLTNTRAITIGSADSLQFLDIKLIKKSETPDGITFNKYQNNDLENGVSKQDVSLVLESKGSNPDPVVEVNISAGTTFKDVHNKQISSGSALSIAMTHFNNTNPAAAMNIAGGVHDVLTGSGERVSFLVAGAIDVTAEVGNTPVKVFSKPISVKMFLPPTTYHPETDRTIRLGDKFPVWSKDEASIIWNKEGNVMVERDASGKFFAVIPVSHLSVWMLAFDRPICATPVKLRYNPSSELSATVYITVAKKGGNGQLIGDKAIAVNNGDEVLFGLPKNMSYEVSLYEGSYAAAGPIDRIDLNSCATTGTLTKKKVSLNPKLYFDLETHCSNGVFRYSGPIDYKLVSSNRWERFSSSKKGKLKTDLLEWGKTYDFRIVYRGQAFMARKTVLKSDFRMSGQKWEYWGSGAQKQTFFTMPGSCE</sequence>
<dbReference type="OrthoDB" id="973569at2"/>
<name>A0A1M6GAH8_9FLAO</name>
<evidence type="ECO:0008006" key="4">
    <source>
        <dbReference type="Google" id="ProtNLM"/>
    </source>
</evidence>
<evidence type="ECO:0000313" key="2">
    <source>
        <dbReference type="EMBL" id="SHJ06879.1"/>
    </source>
</evidence>
<keyword evidence="1" id="KW-0732">Signal</keyword>
<evidence type="ECO:0000313" key="3">
    <source>
        <dbReference type="Proteomes" id="UP000184231"/>
    </source>
</evidence>
<dbReference type="EMBL" id="FQYX01000010">
    <property type="protein sequence ID" value="SHJ06879.1"/>
    <property type="molecule type" value="Genomic_DNA"/>
</dbReference>
<feature type="chain" id="PRO_5009917679" description="Fimbrillin-like" evidence="1">
    <location>
        <begin position="24"/>
        <end position="544"/>
    </location>
</feature>
<feature type="signal peptide" evidence="1">
    <location>
        <begin position="1"/>
        <end position="23"/>
    </location>
</feature>
<proteinExistence type="predicted"/>
<accession>A0A1M6GAH8</accession>
<dbReference type="AlphaFoldDB" id="A0A1M6GAH8"/>
<dbReference type="RefSeq" id="WP_072764290.1">
    <property type="nucleotide sequence ID" value="NZ_FQYX01000010.1"/>
</dbReference>
<organism evidence="2 3">
    <name type="scientific">Arenibacter nanhaiticus</name>
    <dbReference type="NCBI Taxonomy" id="558155"/>
    <lineage>
        <taxon>Bacteria</taxon>
        <taxon>Pseudomonadati</taxon>
        <taxon>Bacteroidota</taxon>
        <taxon>Flavobacteriia</taxon>
        <taxon>Flavobacteriales</taxon>
        <taxon>Flavobacteriaceae</taxon>
        <taxon>Arenibacter</taxon>
    </lineage>
</organism>